<proteinExistence type="predicted"/>
<protein>
    <submittedName>
        <fullName evidence="1">Uncharacterized protein</fullName>
    </submittedName>
</protein>
<accession>A0ACC1PGG2</accession>
<name>A0ACC1PGG2_9APHY</name>
<evidence type="ECO:0000313" key="2">
    <source>
        <dbReference type="Proteomes" id="UP001144978"/>
    </source>
</evidence>
<organism evidence="1 2">
    <name type="scientific">Trametes sanguinea</name>
    <dbReference type="NCBI Taxonomy" id="158606"/>
    <lineage>
        <taxon>Eukaryota</taxon>
        <taxon>Fungi</taxon>
        <taxon>Dikarya</taxon>
        <taxon>Basidiomycota</taxon>
        <taxon>Agaricomycotina</taxon>
        <taxon>Agaricomycetes</taxon>
        <taxon>Polyporales</taxon>
        <taxon>Polyporaceae</taxon>
        <taxon>Trametes</taxon>
    </lineage>
</organism>
<evidence type="ECO:0000313" key="1">
    <source>
        <dbReference type="EMBL" id="KAJ2991612.1"/>
    </source>
</evidence>
<keyword evidence="2" id="KW-1185">Reference proteome</keyword>
<sequence>MSPKVTKKKGGPRPGQLCSKPKPQKLLVALRAKGFGCLAPVKSDPGTLEDVYNRNPADRHDELVKPRSVRRGKKPCQCKQTSGSLPTTHHPRTSAVKEDSPLASTIVTDGHTLSSAPSPVPQTWIPTALPTRGSFRPQPYHGAVLKSEPVDALDRVAHLPGLITSPQDSSCKTSLPGSASAPTEGSATNHSNLRQAIGVIRRGRRQYRASPIPLDRIRPPKSDPVEQSIVSIGEPARPHEPYVHALSHPGGTILDEQLARYPEAASYYALSPIPLSTISHDVDDSGLWGDLLRAPRRPHRDTADDILSFDGIPAATDPVYTAHARVDGQSNLSTFSTLARALDNHADSRIAWH</sequence>
<gene>
    <name evidence="1" type="ORF">NUW54_g8143</name>
</gene>
<reference evidence="1" key="1">
    <citation type="submission" date="2022-08" db="EMBL/GenBank/DDBJ databases">
        <title>Genome Sequence of Pycnoporus sanguineus.</title>
        <authorList>
            <person name="Buettner E."/>
        </authorList>
    </citation>
    <scope>NUCLEOTIDE SEQUENCE</scope>
    <source>
        <strain evidence="1">CG-C14</strain>
    </source>
</reference>
<dbReference type="EMBL" id="JANSHE010002475">
    <property type="protein sequence ID" value="KAJ2991612.1"/>
    <property type="molecule type" value="Genomic_DNA"/>
</dbReference>
<comment type="caution">
    <text evidence="1">The sequence shown here is derived from an EMBL/GenBank/DDBJ whole genome shotgun (WGS) entry which is preliminary data.</text>
</comment>
<dbReference type="Proteomes" id="UP001144978">
    <property type="component" value="Unassembled WGS sequence"/>
</dbReference>